<dbReference type="PANTHER" id="PTHR34203:SF15">
    <property type="entry name" value="SLL1173 PROTEIN"/>
    <property type="match status" value="1"/>
</dbReference>
<feature type="domain" description="Methyltransferase FkbM" evidence="1">
    <location>
        <begin position="90"/>
        <end position="230"/>
    </location>
</feature>
<dbReference type="EMBL" id="CAFBLP010000093">
    <property type="protein sequence ID" value="CAB4888991.1"/>
    <property type="molecule type" value="Genomic_DNA"/>
</dbReference>
<proteinExistence type="predicted"/>
<dbReference type="SUPFAM" id="SSF53335">
    <property type="entry name" value="S-adenosyl-L-methionine-dependent methyltransferases"/>
    <property type="match status" value="1"/>
</dbReference>
<dbReference type="NCBIfam" id="TIGR01444">
    <property type="entry name" value="fkbM_fam"/>
    <property type="match status" value="1"/>
</dbReference>
<protein>
    <submittedName>
        <fullName evidence="2">Unannotated protein</fullName>
    </submittedName>
</protein>
<dbReference type="Gene3D" id="3.40.50.150">
    <property type="entry name" value="Vaccinia Virus protein VP39"/>
    <property type="match status" value="1"/>
</dbReference>
<dbReference type="AlphaFoldDB" id="A0A6J7F2J7"/>
<dbReference type="InterPro" id="IPR052514">
    <property type="entry name" value="SAM-dependent_MTase"/>
</dbReference>
<sequence>MLDRRQRSRLRNYSEQIGALGLRRWIVFKGKRLRSRFSASGTRFSVSTPLAQFPVTLRAQTSDTNVFSQIFLHREYRCLDEVVSPRLIIDCGANVGCSAAYLLSRFPGSRLIAIEPDSGNFETLQHNLAPYGDRCTMLQSGVWSSSVPLVVSSTPANSNREWSVTVRAAAAGEQGSIMAVDIGTLLRDSGEERISILKIDIEGSEAEVFAANVEPWLSRVDNLVIELHGAKCRSVFMAAIDGLGFEISECEELTVCTRPA</sequence>
<name>A0A6J7F2J7_9ZZZZ</name>
<gene>
    <name evidence="2" type="ORF">UFOPK3376_02652</name>
</gene>
<accession>A0A6J7F2J7</accession>
<dbReference type="InterPro" id="IPR029063">
    <property type="entry name" value="SAM-dependent_MTases_sf"/>
</dbReference>
<dbReference type="InterPro" id="IPR006342">
    <property type="entry name" value="FkbM_mtfrase"/>
</dbReference>
<organism evidence="2">
    <name type="scientific">freshwater metagenome</name>
    <dbReference type="NCBI Taxonomy" id="449393"/>
    <lineage>
        <taxon>unclassified sequences</taxon>
        <taxon>metagenomes</taxon>
        <taxon>ecological metagenomes</taxon>
    </lineage>
</organism>
<dbReference type="PANTHER" id="PTHR34203">
    <property type="entry name" value="METHYLTRANSFERASE, FKBM FAMILY PROTEIN"/>
    <property type="match status" value="1"/>
</dbReference>
<evidence type="ECO:0000259" key="1">
    <source>
        <dbReference type="Pfam" id="PF05050"/>
    </source>
</evidence>
<evidence type="ECO:0000313" key="2">
    <source>
        <dbReference type="EMBL" id="CAB4888991.1"/>
    </source>
</evidence>
<dbReference type="Pfam" id="PF05050">
    <property type="entry name" value="Methyltransf_21"/>
    <property type="match status" value="1"/>
</dbReference>
<reference evidence="2" key="1">
    <citation type="submission" date="2020-05" db="EMBL/GenBank/DDBJ databases">
        <authorList>
            <person name="Chiriac C."/>
            <person name="Salcher M."/>
            <person name="Ghai R."/>
            <person name="Kavagutti S V."/>
        </authorList>
    </citation>
    <scope>NUCLEOTIDE SEQUENCE</scope>
</reference>